<gene>
    <name evidence="2" type="ORF">FEF26_03835</name>
</gene>
<comment type="caution">
    <text evidence="2">The sequence shown here is derived from an EMBL/GenBank/DDBJ whole genome shotgun (WGS) entry which is preliminary data.</text>
</comment>
<name>A0A5R9BFG6_9MICC</name>
<evidence type="ECO:0000313" key="3">
    <source>
        <dbReference type="Proteomes" id="UP000310458"/>
    </source>
</evidence>
<reference evidence="2 3" key="1">
    <citation type="submission" date="2019-05" db="EMBL/GenBank/DDBJ databases">
        <title>Nesterenkonia sp. GY074 isolated from the Southern Atlantic Ocean.</title>
        <authorList>
            <person name="Zhang G."/>
        </authorList>
    </citation>
    <scope>NUCLEOTIDE SEQUENCE [LARGE SCALE GENOMIC DNA]</scope>
    <source>
        <strain evidence="2 3">GY074</strain>
    </source>
</reference>
<proteinExistence type="predicted"/>
<feature type="domain" description="MgtC-like C-terminal" evidence="1">
    <location>
        <begin position="2"/>
        <end position="46"/>
    </location>
</feature>
<protein>
    <recommendedName>
        <fullName evidence="1">MgtC-like C-terminal domain-containing protein</fullName>
    </recommendedName>
</protein>
<sequence>MYSEDLEGTNGVEVRPLLTTGKLDDAVFENTVSRLGLERGVTAVPWGRFPIMTLSCSGLADEGCLLE</sequence>
<accession>A0A5R9BFG6</accession>
<evidence type="ECO:0000259" key="1">
    <source>
        <dbReference type="Pfam" id="PF21770"/>
    </source>
</evidence>
<organism evidence="2 3">
    <name type="scientific">Nesterenkonia salmonea</name>
    <dbReference type="NCBI Taxonomy" id="1804987"/>
    <lineage>
        <taxon>Bacteria</taxon>
        <taxon>Bacillati</taxon>
        <taxon>Actinomycetota</taxon>
        <taxon>Actinomycetes</taxon>
        <taxon>Micrococcales</taxon>
        <taxon>Micrococcaceae</taxon>
        <taxon>Nesterenkonia</taxon>
    </lineage>
</organism>
<dbReference type="EMBL" id="VAVZ01000007">
    <property type="protein sequence ID" value="TLP98852.1"/>
    <property type="molecule type" value="Genomic_DNA"/>
</dbReference>
<dbReference type="OrthoDB" id="9811198at2"/>
<dbReference type="AlphaFoldDB" id="A0A5R9BFG6"/>
<dbReference type="Proteomes" id="UP000310458">
    <property type="component" value="Unassembled WGS sequence"/>
</dbReference>
<dbReference type="Gene3D" id="3.30.70.260">
    <property type="match status" value="1"/>
</dbReference>
<dbReference type="Pfam" id="PF21770">
    <property type="entry name" value="MgtC_SapB_C"/>
    <property type="match status" value="1"/>
</dbReference>
<dbReference type="InterPro" id="IPR048640">
    <property type="entry name" value="MgtC-like_C"/>
</dbReference>
<keyword evidence="3" id="KW-1185">Reference proteome</keyword>
<evidence type="ECO:0000313" key="2">
    <source>
        <dbReference type="EMBL" id="TLP98852.1"/>
    </source>
</evidence>